<dbReference type="InterPro" id="IPR052514">
    <property type="entry name" value="SAM-dependent_MTase"/>
</dbReference>
<sequence>MAKWPARIAHLLRSDIAKGVTVKVERPHYFYLGDNLALTKLTDGHFIYVDPKDESVCAHLISRGEWEPWIWKVVVGLVQPGDRVVEVGGHVGFYTLALAQRVGPDGRITTFEANPRLVALAARSVRFNGYDSRVDVVHRAVSDKAGQLRFSTSRQFGGGGHISLKNEKASEDSEIFEIESVRLDDHEFGQVALLRIDAEGSEALILSGAEVLLSQPDIVICMEWDLIQLRSRSKPENMLQSLTEKGFLFWRISFNSQLEPIEASKLLATVQCDVIVARRMPSLNY</sequence>
<evidence type="ECO:0000259" key="1">
    <source>
        <dbReference type="Pfam" id="PF05050"/>
    </source>
</evidence>
<dbReference type="Proteomes" id="UP000298216">
    <property type="component" value="Unassembled WGS sequence"/>
</dbReference>
<dbReference type="PANTHER" id="PTHR34203:SF13">
    <property type="entry name" value="EXPRESSED PROTEIN"/>
    <property type="match status" value="1"/>
</dbReference>
<dbReference type="Gene3D" id="3.40.50.150">
    <property type="entry name" value="Vaccinia Virus protein VP39"/>
    <property type="match status" value="1"/>
</dbReference>
<organism evidence="2 3">
    <name type="scientific">Brevundimonas intermedia</name>
    <dbReference type="NCBI Taxonomy" id="74315"/>
    <lineage>
        <taxon>Bacteria</taxon>
        <taxon>Pseudomonadati</taxon>
        <taxon>Pseudomonadota</taxon>
        <taxon>Alphaproteobacteria</taxon>
        <taxon>Caulobacterales</taxon>
        <taxon>Caulobacteraceae</taxon>
        <taxon>Brevundimonas</taxon>
    </lineage>
</organism>
<dbReference type="NCBIfam" id="TIGR01444">
    <property type="entry name" value="fkbM_fam"/>
    <property type="match status" value="1"/>
</dbReference>
<keyword evidence="2" id="KW-0808">Transferase</keyword>
<dbReference type="InterPro" id="IPR006342">
    <property type="entry name" value="FkbM_mtfrase"/>
</dbReference>
<dbReference type="SUPFAM" id="SSF53335">
    <property type="entry name" value="S-adenosyl-L-methionine-dependent methyltransferases"/>
    <property type="match status" value="1"/>
</dbReference>
<dbReference type="InterPro" id="IPR029063">
    <property type="entry name" value="SAM-dependent_MTases_sf"/>
</dbReference>
<dbReference type="GO" id="GO:0032259">
    <property type="term" value="P:methylation"/>
    <property type="evidence" value="ECO:0007669"/>
    <property type="project" value="UniProtKB-KW"/>
</dbReference>
<dbReference type="Pfam" id="PF05050">
    <property type="entry name" value="Methyltransf_21"/>
    <property type="match status" value="1"/>
</dbReference>
<protein>
    <submittedName>
        <fullName evidence="2">FkbM family methyltransferase</fullName>
    </submittedName>
</protein>
<evidence type="ECO:0000313" key="2">
    <source>
        <dbReference type="EMBL" id="TFW11713.1"/>
    </source>
</evidence>
<comment type="caution">
    <text evidence="2">The sequence shown here is derived from an EMBL/GenBank/DDBJ whole genome shotgun (WGS) entry which is preliminary data.</text>
</comment>
<dbReference type="RefSeq" id="WP_135194207.1">
    <property type="nucleotide sequence ID" value="NZ_SPVH01000006.1"/>
</dbReference>
<keyword evidence="3" id="KW-1185">Reference proteome</keyword>
<dbReference type="EMBL" id="SPVH01000006">
    <property type="protein sequence ID" value="TFW11713.1"/>
    <property type="molecule type" value="Genomic_DNA"/>
</dbReference>
<dbReference type="GO" id="GO:0008168">
    <property type="term" value="F:methyltransferase activity"/>
    <property type="evidence" value="ECO:0007669"/>
    <property type="project" value="UniProtKB-KW"/>
</dbReference>
<keyword evidence="2" id="KW-0489">Methyltransferase</keyword>
<reference evidence="2 3" key="1">
    <citation type="submission" date="2019-03" db="EMBL/GenBank/DDBJ databases">
        <title>Draft genome of Brevundimonas sp. a heavy metal resistant soil bacteria.</title>
        <authorList>
            <person name="Soto J."/>
        </authorList>
    </citation>
    <scope>NUCLEOTIDE SEQUENCE [LARGE SCALE GENOMIC DNA]</scope>
    <source>
        <strain evidence="2 3">B-10</strain>
    </source>
</reference>
<proteinExistence type="predicted"/>
<dbReference type="PANTHER" id="PTHR34203">
    <property type="entry name" value="METHYLTRANSFERASE, FKBM FAMILY PROTEIN"/>
    <property type="match status" value="1"/>
</dbReference>
<evidence type="ECO:0000313" key="3">
    <source>
        <dbReference type="Proteomes" id="UP000298216"/>
    </source>
</evidence>
<accession>A0A4Y9RS51</accession>
<dbReference type="AlphaFoldDB" id="A0A4Y9RS51"/>
<gene>
    <name evidence="2" type="ORF">EGY25_06425</name>
</gene>
<name>A0A4Y9RS51_9CAUL</name>
<dbReference type="OrthoDB" id="9814604at2"/>
<feature type="domain" description="Methyltransferase FkbM" evidence="1">
    <location>
        <begin position="86"/>
        <end position="248"/>
    </location>
</feature>